<accession>A0A812YFY8</accession>
<reference evidence="1" key="1">
    <citation type="submission" date="2021-02" db="EMBL/GenBank/DDBJ databases">
        <authorList>
            <person name="Dougan E. K."/>
            <person name="Rhodes N."/>
            <person name="Thang M."/>
            <person name="Chan C."/>
        </authorList>
    </citation>
    <scope>NUCLEOTIDE SEQUENCE</scope>
</reference>
<keyword evidence="2" id="KW-1185">Reference proteome</keyword>
<gene>
    <name evidence="1" type="ORF">SPIL2461_LOCUS23428</name>
</gene>
<sequence length="68" mass="6997">MESLPTVKLGGALQGEGGKGSAEVQKLAHCCLEAIYLRASANVKGTGGGLCLKETRPISVKLADTQKL</sequence>
<comment type="caution">
    <text evidence="1">The sequence shown here is derived from an EMBL/GenBank/DDBJ whole genome shotgun (WGS) entry which is preliminary data.</text>
</comment>
<evidence type="ECO:0000313" key="2">
    <source>
        <dbReference type="Proteomes" id="UP000649617"/>
    </source>
</evidence>
<protein>
    <submittedName>
        <fullName evidence="1">Uncharacterized protein</fullName>
    </submittedName>
</protein>
<dbReference type="Proteomes" id="UP000649617">
    <property type="component" value="Unassembled WGS sequence"/>
</dbReference>
<dbReference type="AlphaFoldDB" id="A0A812YFY8"/>
<feature type="non-terminal residue" evidence="1">
    <location>
        <position position="1"/>
    </location>
</feature>
<proteinExistence type="predicted"/>
<name>A0A812YFY8_SYMPI</name>
<dbReference type="EMBL" id="CAJNIZ010048292">
    <property type="protein sequence ID" value="CAE7785900.1"/>
    <property type="molecule type" value="Genomic_DNA"/>
</dbReference>
<organism evidence="1 2">
    <name type="scientific">Symbiodinium pilosum</name>
    <name type="common">Dinoflagellate</name>
    <dbReference type="NCBI Taxonomy" id="2952"/>
    <lineage>
        <taxon>Eukaryota</taxon>
        <taxon>Sar</taxon>
        <taxon>Alveolata</taxon>
        <taxon>Dinophyceae</taxon>
        <taxon>Suessiales</taxon>
        <taxon>Symbiodiniaceae</taxon>
        <taxon>Symbiodinium</taxon>
    </lineage>
</organism>
<evidence type="ECO:0000313" key="1">
    <source>
        <dbReference type="EMBL" id="CAE7785900.1"/>
    </source>
</evidence>